<feature type="compositionally biased region" description="Polar residues" evidence="1">
    <location>
        <begin position="7"/>
        <end position="19"/>
    </location>
</feature>
<gene>
    <name evidence="2" type="ORF">NDU88_002729</name>
</gene>
<organism evidence="2 3">
    <name type="scientific">Pleurodeles waltl</name>
    <name type="common">Iberian ribbed newt</name>
    <dbReference type="NCBI Taxonomy" id="8319"/>
    <lineage>
        <taxon>Eukaryota</taxon>
        <taxon>Metazoa</taxon>
        <taxon>Chordata</taxon>
        <taxon>Craniata</taxon>
        <taxon>Vertebrata</taxon>
        <taxon>Euteleostomi</taxon>
        <taxon>Amphibia</taxon>
        <taxon>Batrachia</taxon>
        <taxon>Caudata</taxon>
        <taxon>Salamandroidea</taxon>
        <taxon>Salamandridae</taxon>
        <taxon>Pleurodelinae</taxon>
        <taxon>Pleurodeles</taxon>
    </lineage>
</organism>
<reference evidence="2" key="1">
    <citation type="journal article" date="2022" name="bioRxiv">
        <title>Sequencing and chromosome-scale assembly of the giantPleurodeles waltlgenome.</title>
        <authorList>
            <person name="Brown T."/>
            <person name="Elewa A."/>
            <person name="Iarovenko S."/>
            <person name="Subramanian E."/>
            <person name="Araus A.J."/>
            <person name="Petzold A."/>
            <person name="Susuki M."/>
            <person name="Suzuki K.-i.T."/>
            <person name="Hayashi T."/>
            <person name="Toyoda A."/>
            <person name="Oliveira C."/>
            <person name="Osipova E."/>
            <person name="Leigh N.D."/>
            <person name="Simon A."/>
            <person name="Yun M.H."/>
        </authorList>
    </citation>
    <scope>NUCLEOTIDE SEQUENCE</scope>
    <source>
        <strain evidence="2">20211129_DDA</strain>
        <tissue evidence="2">Liver</tissue>
    </source>
</reference>
<dbReference type="Proteomes" id="UP001066276">
    <property type="component" value="Chromosome 12"/>
</dbReference>
<name>A0AAV7KWX9_PLEWA</name>
<feature type="region of interest" description="Disordered" evidence="1">
    <location>
        <begin position="1"/>
        <end position="201"/>
    </location>
</feature>
<comment type="caution">
    <text evidence="2">The sequence shown here is derived from an EMBL/GenBank/DDBJ whole genome shotgun (WGS) entry which is preliminary data.</text>
</comment>
<dbReference type="AlphaFoldDB" id="A0AAV7KWX9"/>
<protein>
    <submittedName>
        <fullName evidence="2">Uncharacterized protein</fullName>
    </submittedName>
</protein>
<keyword evidence="3" id="KW-1185">Reference proteome</keyword>
<proteinExistence type="predicted"/>
<accession>A0AAV7KWX9</accession>
<dbReference type="EMBL" id="JANPWB010000016">
    <property type="protein sequence ID" value="KAJ1082564.1"/>
    <property type="molecule type" value="Genomic_DNA"/>
</dbReference>
<sequence length="271" mass="28944">MSPWRAGQTSPHQLSTVSPPKSVFRGRSAYTALFGTVPRPSSQPPPRKVVRSPHPLVDCRPGQPSIQAPRCAPRKPGNRVPAIHQGPAPHRPRSKSPGQGSSASRHRFKLAPRSTSYSSGTSSPRHRARSSHQVSGAPRKATRPSVPGALATRSTQGEGRLVAQAAQRPHPNCQAALHTSCGSGASRLRPAPPRPGHQKGVARYGGSLQASPRLAASQFFGRGSGALKRTSKRFAILTMPPRGCFLNELRTPLVMSSVFLLTSLFIVLRST</sequence>
<evidence type="ECO:0000313" key="3">
    <source>
        <dbReference type="Proteomes" id="UP001066276"/>
    </source>
</evidence>
<evidence type="ECO:0000256" key="1">
    <source>
        <dbReference type="SAM" id="MobiDB-lite"/>
    </source>
</evidence>
<evidence type="ECO:0000313" key="2">
    <source>
        <dbReference type="EMBL" id="KAJ1082564.1"/>
    </source>
</evidence>
<feature type="compositionally biased region" description="Low complexity" evidence="1">
    <location>
        <begin position="114"/>
        <end position="123"/>
    </location>
</feature>